<dbReference type="AlphaFoldDB" id="T0KEF2"/>
<protein>
    <submittedName>
        <fullName evidence="2">Uncharacterized protein</fullName>
    </submittedName>
</protein>
<dbReference type="PATRIC" id="fig|1346791.3.peg.2580"/>
<dbReference type="EMBL" id="AUWY01000091">
    <property type="protein sequence ID" value="EQB31773.1"/>
    <property type="molecule type" value="Genomic_DNA"/>
</dbReference>
<evidence type="ECO:0000313" key="2">
    <source>
        <dbReference type="EMBL" id="EQB31773.1"/>
    </source>
</evidence>
<evidence type="ECO:0000313" key="3">
    <source>
        <dbReference type="Proteomes" id="UP000015523"/>
    </source>
</evidence>
<feature type="region of interest" description="Disordered" evidence="1">
    <location>
        <begin position="1"/>
        <end position="20"/>
    </location>
</feature>
<dbReference type="STRING" id="1346791.M529_13410"/>
<organism evidence="2 3">
    <name type="scientific">Sphingobium ummariense RL-3</name>
    <dbReference type="NCBI Taxonomy" id="1346791"/>
    <lineage>
        <taxon>Bacteria</taxon>
        <taxon>Pseudomonadati</taxon>
        <taxon>Pseudomonadota</taxon>
        <taxon>Alphaproteobacteria</taxon>
        <taxon>Sphingomonadales</taxon>
        <taxon>Sphingomonadaceae</taxon>
        <taxon>Sphingobium</taxon>
    </lineage>
</organism>
<sequence length="99" mass="9325">MGAGCGADGASGGGDEDVDGGAEARARVMALSWAATAGWLVVGAGAVEAGAAVPSTDSKPGVGGPCTSFMAWRTGCEGEGCGGADWGGVGRCGTWAGES</sequence>
<name>T0KEF2_9SPHN</name>
<feature type="compositionally biased region" description="Gly residues" evidence="1">
    <location>
        <begin position="1"/>
        <end position="13"/>
    </location>
</feature>
<dbReference type="Proteomes" id="UP000015523">
    <property type="component" value="Unassembled WGS sequence"/>
</dbReference>
<evidence type="ECO:0000256" key="1">
    <source>
        <dbReference type="SAM" id="MobiDB-lite"/>
    </source>
</evidence>
<comment type="caution">
    <text evidence="2">The sequence shown here is derived from an EMBL/GenBank/DDBJ whole genome shotgun (WGS) entry which is preliminary data.</text>
</comment>
<keyword evidence="3" id="KW-1185">Reference proteome</keyword>
<gene>
    <name evidence="2" type="ORF">M529_13410</name>
</gene>
<proteinExistence type="predicted"/>
<accession>T0KEF2</accession>
<reference evidence="2 3" key="1">
    <citation type="journal article" date="2013" name="Genome Announc.">
        <title>Draft Genome Sequence of Sphingobium ummariense Strain RL-3, a Hexachlorocyclohexane-Degrading Bacterium.</title>
        <authorList>
            <person name="Kohli P."/>
            <person name="Dua A."/>
            <person name="Sangwan N."/>
            <person name="Oldach P."/>
            <person name="Khurana J.P."/>
            <person name="Lal R."/>
        </authorList>
    </citation>
    <scope>NUCLEOTIDE SEQUENCE [LARGE SCALE GENOMIC DNA]</scope>
    <source>
        <strain evidence="2 3">RL-3</strain>
    </source>
</reference>